<evidence type="ECO:0000256" key="1">
    <source>
        <dbReference type="SAM" id="MobiDB-lite"/>
    </source>
</evidence>
<dbReference type="SUPFAM" id="SSF50249">
    <property type="entry name" value="Nucleic acid-binding proteins"/>
    <property type="match status" value="2"/>
</dbReference>
<dbReference type="Proteomes" id="UP000801492">
    <property type="component" value="Unassembled WGS sequence"/>
</dbReference>
<dbReference type="OrthoDB" id="372421at2759"/>
<dbReference type="GO" id="GO:0003723">
    <property type="term" value="F:RNA binding"/>
    <property type="evidence" value="ECO:0007669"/>
    <property type="project" value="InterPro"/>
</dbReference>
<dbReference type="PANTHER" id="PTHR23355:SF9">
    <property type="entry name" value="DIS3-LIKE EXONUCLEASE 2"/>
    <property type="match status" value="1"/>
</dbReference>
<gene>
    <name evidence="3" type="ORF">ILUMI_09525</name>
</gene>
<sequence>MDSTSKLQKQQNGLDSSASQKYSTLQKQGDNGSLLTNEKKKIKRNKAKNTQPPTTITCTETHKQSESQKDSKEKTAKKSELRKFPLYWTKEQAEEGLAKGELFKGSIRIHPRNNRLAYVSNKDPTESDYLIPTAIDRNRALEGDVVVIQIKPMAEWQRNKKTATVVYILEKIHTRIAVGTLHTMKDHQFAKFVPRDYRIPKIRIIVQKDFPWFYVVYMSDYKDRLYKAKITSWNDTDHAVGTVIAELGKVGELSTEIKATIVENDLDTVSFPKESLEGVSITDEAFSSELECREDLRKECIFTIDPLSTHDIDDAMSCKKLDNGNFEVGVHISDVAFYLKEGTTLDQVISKKATSAYLINQVLHMLPKELRSTCSLLPGLDKLTISIFWEMTLTGRIIKQHFARSVINSCCQLAYEHAQRFIENPLYVFQDDSISIFGDFTCKDLSRAINYLHMIATNLRRQRFENGALQMWDTKLDFKLDKETGEPSGFNMYESKEANKLIEEFMILANQTVAQKIIDSFPNYAFLRCHDPADQNTLETACKLLKGSGIKLDVSSSWALQNSIWELKEDPLKMALVNRFVVKAMSRARYVCAQDTKNKQEFFHYALNLPAYTHFTSPIRRYADIVVHRLLEASLGYTGKRFWKTKHLVAVAKQCNKQKWSAKCAEEECNDLYLAHYIENNQPFIADAIVINVTKKFFTILVGATGSIISLYPEKMGENVKYSLWRTKTRKECNLVIPDTNSANGLKMYDMHLCTVLRVKIFRKGKTSKLDATLL</sequence>
<reference evidence="3" key="1">
    <citation type="submission" date="2019-08" db="EMBL/GenBank/DDBJ databases">
        <title>The genome of the North American firefly Photinus pyralis.</title>
        <authorList>
            <consortium name="Photinus pyralis genome working group"/>
            <person name="Fallon T.R."/>
            <person name="Sander Lower S.E."/>
            <person name="Weng J.-K."/>
        </authorList>
    </citation>
    <scope>NUCLEOTIDE SEQUENCE</scope>
    <source>
        <strain evidence="3">TRF0915ILg1</strain>
        <tissue evidence="3">Whole body</tissue>
    </source>
</reference>
<dbReference type="EMBL" id="VTPC01004874">
    <property type="protein sequence ID" value="KAF2896651.1"/>
    <property type="molecule type" value="Genomic_DNA"/>
</dbReference>
<comment type="caution">
    <text evidence="3">The sequence shown here is derived from an EMBL/GenBank/DDBJ whole genome shotgun (WGS) entry which is preliminary data.</text>
</comment>
<keyword evidence="4" id="KW-1185">Reference proteome</keyword>
<dbReference type="Gene3D" id="2.40.50.700">
    <property type="match status" value="1"/>
</dbReference>
<protein>
    <recommendedName>
        <fullName evidence="2">RNB domain-containing protein</fullName>
    </recommendedName>
</protein>
<dbReference type="GO" id="GO:0006402">
    <property type="term" value="P:mRNA catabolic process"/>
    <property type="evidence" value="ECO:0007669"/>
    <property type="project" value="TreeGrafter"/>
</dbReference>
<dbReference type="GO" id="GO:0000932">
    <property type="term" value="C:P-body"/>
    <property type="evidence" value="ECO:0007669"/>
    <property type="project" value="TreeGrafter"/>
</dbReference>
<feature type="region of interest" description="Disordered" evidence="1">
    <location>
        <begin position="1"/>
        <end position="77"/>
    </location>
</feature>
<evidence type="ECO:0000313" key="3">
    <source>
        <dbReference type="EMBL" id="KAF2896651.1"/>
    </source>
</evidence>
<dbReference type="InterPro" id="IPR041505">
    <property type="entry name" value="Dis3_CSD2"/>
</dbReference>
<dbReference type="GO" id="GO:0000175">
    <property type="term" value="F:3'-5'-RNA exonuclease activity"/>
    <property type="evidence" value="ECO:0007669"/>
    <property type="project" value="TreeGrafter"/>
</dbReference>
<feature type="compositionally biased region" description="Polar residues" evidence="1">
    <location>
        <begin position="1"/>
        <end position="36"/>
    </location>
</feature>
<dbReference type="Pfam" id="PF17849">
    <property type="entry name" value="OB_Dis3"/>
    <property type="match status" value="1"/>
</dbReference>
<proteinExistence type="predicted"/>
<dbReference type="InterPro" id="IPR050180">
    <property type="entry name" value="RNR_Ribonuclease"/>
</dbReference>
<dbReference type="InterPro" id="IPR012340">
    <property type="entry name" value="NA-bd_OB-fold"/>
</dbReference>
<dbReference type="InterPro" id="IPR022966">
    <property type="entry name" value="RNase_II/R_CS"/>
</dbReference>
<dbReference type="AlphaFoldDB" id="A0A8K0D3P6"/>
<evidence type="ECO:0000259" key="2">
    <source>
        <dbReference type="SMART" id="SM00955"/>
    </source>
</evidence>
<name>A0A8K0D3P6_IGNLU</name>
<dbReference type="PANTHER" id="PTHR23355">
    <property type="entry name" value="RIBONUCLEASE"/>
    <property type="match status" value="1"/>
</dbReference>
<accession>A0A8K0D3P6</accession>
<feature type="compositionally biased region" description="Basic and acidic residues" evidence="1">
    <location>
        <begin position="60"/>
        <end position="77"/>
    </location>
</feature>
<dbReference type="Gene3D" id="2.40.50.690">
    <property type="match status" value="1"/>
</dbReference>
<feature type="compositionally biased region" description="Low complexity" evidence="1">
    <location>
        <begin position="48"/>
        <end position="59"/>
    </location>
</feature>
<dbReference type="GO" id="GO:0010587">
    <property type="term" value="P:miRNA catabolic process"/>
    <property type="evidence" value="ECO:0007669"/>
    <property type="project" value="TreeGrafter"/>
</dbReference>
<dbReference type="SMART" id="SM00955">
    <property type="entry name" value="RNB"/>
    <property type="match status" value="1"/>
</dbReference>
<feature type="domain" description="RNB" evidence="2">
    <location>
        <begin position="293"/>
        <end position="637"/>
    </location>
</feature>
<dbReference type="Pfam" id="PF00773">
    <property type="entry name" value="RNB"/>
    <property type="match status" value="1"/>
</dbReference>
<dbReference type="PROSITE" id="PS01175">
    <property type="entry name" value="RIBONUCLEASE_II"/>
    <property type="match status" value="1"/>
</dbReference>
<evidence type="ECO:0000313" key="4">
    <source>
        <dbReference type="Proteomes" id="UP000801492"/>
    </source>
</evidence>
<dbReference type="InterPro" id="IPR001900">
    <property type="entry name" value="RNase_II/R"/>
</dbReference>
<organism evidence="3 4">
    <name type="scientific">Ignelater luminosus</name>
    <name type="common">Cucubano</name>
    <name type="synonym">Pyrophorus luminosus</name>
    <dbReference type="NCBI Taxonomy" id="2038154"/>
    <lineage>
        <taxon>Eukaryota</taxon>
        <taxon>Metazoa</taxon>
        <taxon>Ecdysozoa</taxon>
        <taxon>Arthropoda</taxon>
        <taxon>Hexapoda</taxon>
        <taxon>Insecta</taxon>
        <taxon>Pterygota</taxon>
        <taxon>Neoptera</taxon>
        <taxon>Endopterygota</taxon>
        <taxon>Coleoptera</taxon>
        <taxon>Polyphaga</taxon>
        <taxon>Elateriformia</taxon>
        <taxon>Elateroidea</taxon>
        <taxon>Elateridae</taxon>
        <taxon>Agrypninae</taxon>
        <taxon>Pyrophorini</taxon>
        <taxon>Ignelater</taxon>
    </lineage>
</organism>